<evidence type="ECO:0000313" key="2">
    <source>
        <dbReference type="Proteomes" id="UP001165283"/>
    </source>
</evidence>
<dbReference type="RefSeq" id="WP_252446614.1">
    <property type="nucleotide sequence ID" value="NZ_JAGSOV010000108.1"/>
</dbReference>
<evidence type="ECO:0000313" key="1">
    <source>
        <dbReference type="EMBL" id="MCO1661103.1"/>
    </source>
</evidence>
<reference evidence="1" key="1">
    <citation type="submission" date="2021-04" db="EMBL/GenBank/DDBJ databases">
        <title>Pseudonocardia sp. nov., isolated from sandy soil of mangrove forest.</title>
        <authorList>
            <person name="Zan Z."/>
            <person name="Huang R."/>
            <person name="Liu W."/>
        </authorList>
    </citation>
    <scope>NUCLEOTIDE SEQUENCE</scope>
    <source>
        <strain evidence="1">S2-4</strain>
    </source>
</reference>
<keyword evidence="2" id="KW-1185">Reference proteome</keyword>
<accession>A0ABT1ADM5</accession>
<sequence>MATTAIVVLVLGLVLVLAVALVVVVAQVASVLPLYAGEANALVASATATLGRFGVGADPVARADRVAELLQGPPGWPPGCCSG</sequence>
<comment type="caution">
    <text evidence="1">The sequence shown here is derived from an EMBL/GenBank/DDBJ whole genome shotgun (WGS) entry which is preliminary data.</text>
</comment>
<dbReference type="Proteomes" id="UP001165283">
    <property type="component" value="Unassembled WGS sequence"/>
</dbReference>
<dbReference type="EMBL" id="JAGSOV010000108">
    <property type="protein sequence ID" value="MCO1661103.1"/>
    <property type="molecule type" value="Genomic_DNA"/>
</dbReference>
<gene>
    <name evidence="1" type="ORF">KDL28_39260</name>
</gene>
<organism evidence="1 2">
    <name type="scientific">Pseudonocardia humida</name>
    <dbReference type="NCBI Taxonomy" id="2800819"/>
    <lineage>
        <taxon>Bacteria</taxon>
        <taxon>Bacillati</taxon>
        <taxon>Actinomycetota</taxon>
        <taxon>Actinomycetes</taxon>
        <taxon>Pseudonocardiales</taxon>
        <taxon>Pseudonocardiaceae</taxon>
        <taxon>Pseudonocardia</taxon>
    </lineage>
</organism>
<protein>
    <submittedName>
        <fullName evidence="1">Uncharacterized protein</fullName>
    </submittedName>
</protein>
<proteinExistence type="predicted"/>
<name>A0ABT1ADM5_9PSEU</name>